<dbReference type="Gene3D" id="3.30.40.10">
    <property type="entry name" value="Zinc/RING finger domain, C3HC4 (zinc finger)"/>
    <property type="match status" value="4"/>
</dbReference>
<dbReference type="GO" id="GO:0043122">
    <property type="term" value="P:regulation of canonical NF-kappaB signal transduction"/>
    <property type="evidence" value="ECO:0000318"/>
    <property type="project" value="GO_Central"/>
</dbReference>
<dbReference type="Ensembl" id="ENSBTAT00000056164.4">
    <property type="protein sequence ID" value="ENSBTAP00000050075.3"/>
    <property type="gene ID" value="ENSBTAG00000038990.4"/>
</dbReference>
<keyword evidence="25 34" id="KW-0175">Coiled coil</keyword>
<dbReference type="FunFam" id="2.60.210.10:FF:000007">
    <property type="entry name" value="TNF receptor-associated factor"/>
    <property type="match status" value="1"/>
</dbReference>
<proteinExistence type="inferred from homology"/>
<dbReference type="Pfam" id="PF21355">
    <property type="entry name" value="TRAF-mep_MATH"/>
    <property type="match status" value="1"/>
</dbReference>
<dbReference type="OMA" id="CRWNGAL"/>
<gene>
    <name evidence="39 41" type="primary">TRAF4</name>
</gene>
<dbReference type="CDD" id="cd03781">
    <property type="entry name" value="MATH_TRAF4"/>
    <property type="match status" value="1"/>
</dbReference>
<protein>
    <recommendedName>
        <fullName evidence="32">TNF receptor-associated factor 4</fullName>
        <ecNumber evidence="7">2.3.2.27</ecNumber>
    </recommendedName>
</protein>
<dbReference type="PaxDb" id="9913-ENSBTAP00000050075"/>
<feature type="domain" description="TRAF-type" evidence="38">
    <location>
        <begin position="369"/>
        <end position="421"/>
    </location>
</feature>
<evidence type="ECO:0000256" key="23">
    <source>
        <dbReference type="ARBA" id="ARBA00022859"/>
    </source>
</evidence>
<evidence type="ECO:0000256" key="5">
    <source>
        <dbReference type="ARBA" id="ARBA00004435"/>
    </source>
</evidence>
<evidence type="ECO:0000256" key="4">
    <source>
        <dbReference type="ARBA" id="ARBA00004413"/>
    </source>
</evidence>
<dbReference type="PROSITE" id="PS00518">
    <property type="entry name" value="ZF_RING_1"/>
    <property type="match status" value="1"/>
</dbReference>
<dbReference type="InterPro" id="IPR018957">
    <property type="entry name" value="Znf_C3HC4_RING-type"/>
</dbReference>
<dbReference type="FunFam" id="3.30.40.10:FF:000610">
    <property type="entry name" value="TNF receptor-associated factor"/>
    <property type="match status" value="1"/>
</dbReference>
<evidence type="ECO:0000256" key="9">
    <source>
        <dbReference type="ARBA" id="ARBA00022473"/>
    </source>
</evidence>
<evidence type="ECO:0000256" key="13">
    <source>
        <dbReference type="ARBA" id="ARBA00022553"/>
    </source>
</evidence>
<keyword evidence="11" id="KW-0963">Cytoplasm</keyword>
<evidence type="ECO:0000256" key="16">
    <source>
        <dbReference type="ARBA" id="ARBA00022703"/>
    </source>
</evidence>
<evidence type="ECO:0000256" key="19">
    <source>
        <dbReference type="ARBA" id="ARBA00022771"/>
    </source>
</evidence>
<evidence type="ECO:0000256" key="27">
    <source>
        <dbReference type="ARBA" id="ARBA00023212"/>
    </source>
</evidence>
<organism evidence="39 40">
    <name type="scientific">Bos taurus</name>
    <name type="common">Bovine</name>
    <dbReference type="NCBI Taxonomy" id="9913"/>
    <lineage>
        <taxon>Eukaryota</taxon>
        <taxon>Metazoa</taxon>
        <taxon>Chordata</taxon>
        <taxon>Craniata</taxon>
        <taxon>Vertebrata</taxon>
        <taxon>Euteleostomi</taxon>
        <taxon>Mammalia</taxon>
        <taxon>Eutheria</taxon>
        <taxon>Laurasiatheria</taxon>
        <taxon>Artiodactyla</taxon>
        <taxon>Ruminantia</taxon>
        <taxon>Pecora</taxon>
        <taxon>Bovidae</taxon>
        <taxon>Bovinae</taxon>
        <taxon>Bos</taxon>
    </lineage>
</organism>
<dbReference type="GO" id="GO:0008270">
    <property type="term" value="F:zinc ion binding"/>
    <property type="evidence" value="ECO:0007669"/>
    <property type="project" value="UniProtKB-KW"/>
</dbReference>
<comment type="subcellular location">
    <subcellularLocation>
        <location evidence="5">Cell junction</location>
        <location evidence="5">Tight junction</location>
    </subcellularLocation>
    <subcellularLocation>
        <location evidence="4">Cell membrane</location>
        <topology evidence="4">Peripheral membrane protein</topology>
        <orientation evidence="4">Cytoplasmic side</orientation>
    </subcellularLocation>
    <subcellularLocation>
        <location evidence="3">Cytoplasm</location>
        <location evidence="3">Cytoskeleton</location>
    </subcellularLocation>
    <subcellularLocation>
        <location evidence="6">Cytoplasm</location>
        <location evidence="6">Perinuclear region</location>
    </subcellularLocation>
    <subcellularLocation>
        <location evidence="2">Nucleus</location>
    </subcellularLocation>
</comment>
<feature type="compositionally biased region" description="Low complexity" evidence="35">
    <location>
        <begin position="223"/>
        <end position="249"/>
    </location>
</feature>
<keyword evidence="17 33" id="KW-0479">Metal-binding</keyword>
<feature type="domain" description="RING-type" evidence="36">
    <location>
        <begin position="285"/>
        <end position="325"/>
    </location>
</feature>
<dbReference type="PANTHER" id="PTHR10131">
    <property type="entry name" value="TNF RECEPTOR ASSOCIATED FACTOR"/>
    <property type="match status" value="1"/>
</dbReference>
<evidence type="ECO:0000256" key="12">
    <source>
        <dbReference type="ARBA" id="ARBA00022499"/>
    </source>
</evidence>
<dbReference type="GO" id="GO:0005737">
    <property type="term" value="C:cytoplasm"/>
    <property type="evidence" value="ECO:0000318"/>
    <property type="project" value="GO_Central"/>
</dbReference>
<evidence type="ECO:0000259" key="37">
    <source>
        <dbReference type="PROSITE" id="PS50144"/>
    </source>
</evidence>
<dbReference type="FunCoup" id="F6RJL7">
    <property type="interactions" value="314"/>
</dbReference>
<keyword evidence="19 33" id="KW-0863">Zinc-finger</keyword>
<dbReference type="CDD" id="cd16641">
    <property type="entry name" value="mRING-HC-C3HC3D_TRAF4"/>
    <property type="match status" value="1"/>
</dbReference>
<evidence type="ECO:0000313" key="39">
    <source>
        <dbReference type="Ensembl" id="ENSBTAP00000050075.3"/>
    </source>
</evidence>
<evidence type="ECO:0000259" key="38">
    <source>
        <dbReference type="PROSITE" id="PS50145"/>
    </source>
</evidence>
<keyword evidence="23" id="KW-0391">Immunity</keyword>
<dbReference type="InterPro" id="IPR001293">
    <property type="entry name" value="Znf_TRAF"/>
</dbReference>
<dbReference type="AlphaFoldDB" id="F6RJL7"/>
<evidence type="ECO:0000256" key="15">
    <source>
        <dbReference type="ARBA" id="ARBA00022679"/>
    </source>
</evidence>
<dbReference type="EC" id="2.3.2.27" evidence="7"/>
<dbReference type="OrthoDB" id="5574452at2759"/>
<dbReference type="InterPro" id="IPR037307">
    <property type="entry name" value="TRAF4_MATH"/>
</dbReference>
<keyword evidence="26" id="KW-0472">Membrane</keyword>
<dbReference type="Bgee" id="ENSBTAG00000038990">
    <property type="expression patterns" value="Expressed in cortex of kidney and 105 other cell types or tissues"/>
</dbReference>
<dbReference type="InParanoid" id="F6RJL7"/>
<evidence type="ECO:0000256" key="28">
    <source>
        <dbReference type="ARBA" id="ARBA00023242"/>
    </source>
</evidence>
<feature type="zinc finger region" description="TRAF-type" evidence="33">
    <location>
        <begin position="476"/>
        <end position="533"/>
    </location>
</feature>
<dbReference type="GO" id="GO:0048471">
    <property type="term" value="C:perinuclear region of cytoplasm"/>
    <property type="evidence" value="ECO:0007669"/>
    <property type="project" value="UniProtKB-SubCell"/>
</dbReference>
<evidence type="ECO:0000256" key="34">
    <source>
        <dbReference type="SAM" id="Coils"/>
    </source>
</evidence>
<keyword evidence="14" id="KW-0399">Innate immunity</keyword>
<evidence type="ECO:0000256" key="32">
    <source>
        <dbReference type="ARBA" id="ARBA00072831"/>
    </source>
</evidence>
<reference evidence="39" key="1">
    <citation type="submission" date="2018-03" db="EMBL/GenBank/DDBJ databases">
        <title>ARS-UCD1.2.</title>
        <authorList>
            <person name="Rosen B.D."/>
            <person name="Bickhart D.M."/>
            <person name="Koren S."/>
            <person name="Schnabel R.D."/>
            <person name="Hall R."/>
            <person name="Zimin A."/>
            <person name="Dreischer C."/>
            <person name="Schultheiss S."/>
            <person name="Schroeder S.G."/>
            <person name="Elsik C.G."/>
            <person name="Couldrey C."/>
            <person name="Liu G.E."/>
            <person name="Van Tassell C.P."/>
            <person name="Phillippy A.M."/>
            <person name="Smith T.P.L."/>
            <person name="Medrano J.F."/>
        </authorList>
    </citation>
    <scope>NUCLEOTIDE SEQUENCE [LARGE SCALE GENOMIC DNA]</scope>
    <source>
        <strain evidence="39">Hereford</strain>
    </source>
</reference>
<dbReference type="FunFam" id="3.30.40.10:FF:000381">
    <property type="entry name" value="TNF receptor-associated factor"/>
    <property type="match status" value="1"/>
</dbReference>
<feature type="zinc finger region" description="TRAF-type" evidence="33">
    <location>
        <begin position="422"/>
        <end position="475"/>
    </location>
</feature>
<sequence>MGCSTLHASPPKQVGRRGSWLDQTSFPDDWEVAPIKKKKKKTAACLECGLFRGGGGHPRAGLGLIWAAEPRSREECGRSLRLGPRFLWRGAQPGLPAQLDSPDLVAMLQLPSTWRLEPRAPGRHVAPETELLTPEKRIFVAWPGQSPEALRPIQRPSSFRPPQPWREAGPRFFFPRGRGNPCSSAVASLAERRPRSRRPAGWVGSAAERALGPRGRSPAPSSGGRAQGPRAGPGRQSAPPGAGSAAGARHGLWGLRAPGPARPCPPAMPGFDYKFLEKPKRRLLCPLCGKPMREPVQVSTCGHRFCDTCLQEFLSEGVFKCPEDQLPLDYAKIYPDPELEVQVLGLSIRCIHSEEGCRWNGPLRHLQGHLNTCSFNVVPCPNRCPAKLSRRDLPAHLQHDCPKRRLKCEFCGCDFSGEAFESHEGVCPQESVYCENKCGARMMRRLLAQHATSECPKRTQPCTYCTKEFVFDTIQSHQYQCPRLPVPCPNQCGVGTVAREDLPGHLKDSCSTALVLCPFKDSGCKHRCPKLAMARHVEESVKPHLAMMCALVSRQRQELQELRRELEELSVGSDGVLIWKIGSYGRRLQEAKAKPNLECFSPAFYTHKYGYKLQVSAFLNGNGSGEGTHLSLYIRVLPGAFDNLLEWPFARRVTFSLLDQSDPGLAKPQHVTETFHPDPNWKNFQKPGTWRGSLDESSLGFGYPKFISHQDIRKRNYVRDDAVFIRASVELPRKILS</sequence>
<dbReference type="InterPro" id="IPR001841">
    <property type="entry name" value="Znf_RING"/>
</dbReference>
<evidence type="ECO:0000256" key="7">
    <source>
        <dbReference type="ARBA" id="ARBA00012483"/>
    </source>
</evidence>
<dbReference type="GO" id="GO:0045087">
    <property type="term" value="P:innate immune response"/>
    <property type="evidence" value="ECO:0007669"/>
    <property type="project" value="UniProtKB-KW"/>
</dbReference>
<keyword evidence="22" id="KW-0832">Ubl conjugation</keyword>
<dbReference type="GO" id="GO:0019899">
    <property type="term" value="F:enzyme binding"/>
    <property type="evidence" value="ECO:0007669"/>
    <property type="project" value="UniProtKB-ARBA"/>
</dbReference>
<evidence type="ECO:0000256" key="26">
    <source>
        <dbReference type="ARBA" id="ARBA00023136"/>
    </source>
</evidence>
<keyword evidence="9" id="KW-0217">Developmental protein</keyword>
<dbReference type="VEuPathDB" id="HostDB:ENSBTAG00000038990"/>
<dbReference type="PANTHER" id="PTHR10131:SF94">
    <property type="entry name" value="TNF RECEPTOR-ASSOCIATED FACTOR 4"/>
    <property type="match status" value="1"/>
</dbReference>
<evidence type="ECO:0000256" key="25">
    <source>
        <dbReference type="ARBA" id="ARBA00023054"/>
    </source>
</evidence>
<keyword evidence="27" id="KW-0206">Cytoskeleton</keyword>
<dbReference type="GO" id="GO:0061630">
    <property type="term" value="F:ubiquitin protein ligase activity"/>
    <property type="evidence" value="ECO:0007669"/>
    <property type="project" value="UniProtKB-EC"/>
</dbReference>
<keyword evidence="20" id="KW-0833">Ubl conjugation pathway</keyword>
<name>F6RJL7_BOVIN</name>
<keyword evidence="15" id="KW-0808">Transferase</keyword>
<dbReference type="GO" id="GO:0005856">
    <property type="term" value="C:cytoskeleton"/>
    <property type="evidence" value="ECO:0007669"/>
    <property type="project" value="UniProtKB-SubCell"/>
</dbReference>
<dbReference type="GO" id="GO:0005923">
    <property type="term" value="C:bicellular tight junction"/>
    <property type="evidence" value="ECO:0007669"/>
    <property type="project" value="UniProtKB-SubCell"/>
</dbReference>
<dbReference type="PROSITE" id="PS50144">
    <property type="entry name" value="MATH"/>
    <property type="match status" value="1"/>
</dbReference>
<dbReference type="FunFam" id="3.30.40.10:FF:000649">
    <property type="entry name" value="TNF receptor-associated factor"/>
    <property type="match status" value="1"/>
</dbReference>
<dbReference type="InterPro" id="IPR002083">
    <property type="entry name" value="MATH/TRAF_dom"/>
</dbReference>
<evidence type="ECO:0000256" key="1">
    <source>
        <dbReference type="ARBA" id="ARBA00000900"/>
    </source>
</evidence>
<feature type="domain" description="TRAF-type" evidence="38">
    <location>
        <begin position="476"/>
        <end position="533"/>
    </location>
</feature>
<feature type="zinc finger region" description="TRAF-type" evidence="33">
    <location>
        <begin position="369"/>
        <end position="421"/>
    </location>
</feature>
<evidence type="ECO:0000256" key="8">
    <source>
        <dbReference type="ARBA" id="ARBA00022427"/>
    </source>
</evidence>
<evidence type="ECO:0000256" key="11">
    <source>
        <dbReference type="ARBA" id="ARBA00022490"/>
    </source>
</evidence>
<feature type="domain" description="TRAF-type" evidence="38">
    <location>
        <begin position="422"/>
        <end position="475"/>
    </location>
</feature>
<dbReference type="SMART" id="SM00061">
    <property type="entry name" value="MATH"/>
    <property type="match status" value="1"/>
</dbReference>
<dbReference type="GO" id="GO:0007166">
    <property type="term" value="P:cell surface receptor signaling pathway"/>
    <property type="evidence" value="ECO:0000318"/>
    <property type="project" value="GO_Central"/>
</dbReference>
<feature type="region of interest" description="Disordered" evidence="35">
    <location>
        <begin position="149"/>
        <end position="252"/>
    </location>
</feature>
<evidence type="ECO:0000256" key="2">
    <source>
        <dbReference type="ARBA" id="ARBA00004123"/>
    </source>
</evidence>
<evidence type="ECO:0000256" key="3">
    <source>
        <dbReference type="ARBA" id="ARBA00004245"/>
    </source>
</evidence>
<comment type="catalytic activity">
    <reaction evidence="1">
        <text>S-ubiquitinyl-[E2 ubiquitin-conjugating enzyme]-L-cysteine + [acceptor protein]-L-lysine = [E2 ubiquitin-conjugating enzyme]-L-cysteine + N(6)-ubiquitinyl-[acceptor protein]-L-lysine.</text>
        <dbReference type="EC" id="2.3.2.27"/>
    </reaction>
</comment>
<reference evidence="39" key="2">
    <citation type="submission" date="2025-08" db="UniProtKB">
        <authorList>
            <consortium name="Ensembl"/>
        </authorList>
    </citation>
    <scope>IDENTIFICATION</scope>
    <source>
        <strain evidence="39">Hereford</strain>
    </source>
</reference>
<keyword evidence="12" id="KW-1017">Isopeptide bond</keyword>
<dbReference type="SMART" id="SM00184">
    <property type="entry name" value="RING"/>
    <property type="match status" value="1"/>
</dbReference>
<dbReference type="STRING" id="9913.ENSBTAP00000050075"/>
<dbReference type="GO" id="GO:0006915">
    <property type="term" value="P:apoptotic process"/>
    <property type="evidence" value="ECO:0007669"/>
    <property type="project" value="UniProtKB-KW"/>
</dbReference>
<evidence type="ECO:0000256" key="21">
    <source>
        <dbReference type="ARBA" id="ARBA00022833"/>
    </source>
</evidence>
<keyword evidence="40" id="KW-1185">Reference proteome</keyword>
<keyword evidence="13" id="KW-0597">Phosphoprotein</keyword>
<dbReference type="Pfam" id="PF02176">
    <property type="entry name" value="zf-TRAF"/>
    <property type="match status" value="2"/>
</dbReference>
<evidence type="ECO:0000256" key="6">
    <source>
        <dbReference type="ARBA" id="ARBA00004556"/>
    </source>
</evidence>
<dbReference type="eggNOG" id="KOG0297">
    <property type="taxonomic scope" value="Eukaryota"/>
</dbReference>
<feature type="coiled-coil region" evidence="34">
    <location>
        <begin position="545"/>
        <end position="572"/>
    </location>
</feature>
<evidence type="ECO:0000256" key="24">
    <source>
        <dbReference type="ARBA" id="ARBA00022949"/>
    </source>
</evidence>
<dbReference type="Pfam" id="PF00097">
    <property type="entry name" value="zf-C3HC4"/>
    <property type="match status" value="1"/>
</dbReference>
<dbReference type="InterPro" id="IPR008974">
    <property type="entry name" value="TRAF-like"/>
</dbReference>
<comment type="pathway">
    <text evidence="29">Protein degradation; proteasomal ubiquitin-dependent pathway.</text>
</comment>
<accession>F6RJL7</accession>
<comment type="similarity">
    <text evidence="30">Belongs to the TNF receptor-associated factor family. B subfamily.</text>
</comment>
<evidence type="ECO:0000256" key="30">
    <source>
        <dbReference type="ARBA" id="ARBA00061230"/>
    </source>
</evidence>
<dbReference type="SUPFAM" id="SSF49599">
    <property type="entry name" value="TRAF domain-like"/>
    <property type="match status" value="3"/>
</dbReference>
<dbReference type="InterPro" id="IPR017907">
    <property type="entry name" value="Znf_RING_CS"/>
</dbReference>
<evidence type="ECO:0000256" key="20">
    <source>
        <dbReference type="ARBA" id="ARBA00022786"/>
    </source>
</evidence>
<dbReference type="GO" id="GO:0005886">
    <property type="term" value="C:plasma membrane"/>
    <property type="evidence" value="ECO:0007669"/>
    <property type="project" value="UniProtKB-SubCell"/>
</dbReference>
<dbReference type="FunFam" id="3.30.40.10:FF:000508">
    <property type="entry name" value="TNF receptor-associated factor"/>
    <property type="match status" value="1"/>
</dbReference>
<evidence type="ECO:0000256" key="14">
    <source>
        <dbReference type="ARBA" id="ARBA00022588"/>
    </source>
</evidence>
<feature type="region of interest" description="Disordered" evidence="35">
    <location>
        <begin position="1"/>
        <end position="20"/>
    </location>
</feature>
<dbReference type="Gene3D" id="2.60.210.10">
    <property type="entry name" value="Apoptosis, Tumor Necrosis Factor Receptor Associated Protein 2, Chain A"/>
    <property type="match status" value="1"/>
</dbReference>
<evidence type="ECO:0000256" key="18">
    <source>
        <dbReference type="ARBA" id="ARBA00022737"/>
    </source>
</evidence>
<feature type="domain" description="MATH" evidence="37">
    <location>
        <begin position="574"/>
        <end position="729"/>
    </location>
</feature>
<evidence type="ECO:0000259" key="36">
    <source>
        <dbReference type="PROSITE" id="PS50089"/>
    </source>
</evidence>
<keyword evidence="10" id="KW-1003">Cell membrane</keyword>
<dbReference type="GO" id="GO:0046330">
    <property type="term" value="P:positive regulation of JNK cascade"/>
    <property type="evidence" value="ECO:0007669"/>
    <property type="project" value="InterPro"/>
</dbReference>
<dbReference type="VGNC" id="VGNC:36276">
    <property type="gene designation" value="TRAF4"/>
</dbReference>
<keyword evidence="28" id="KW-0539">Nucleus</keyword>
<evidence type="ECO:0000256" key="17">
    <source>
        <dbReference type="ARBA" id="ARBA00022723"/>
    </source>
</evidence>
<keyword evidence="18" id="KW-0677">Repeat</keyword>
<evidence type="ECO:0000313" key="41">
    <source>
        <dbReference type="VGNC" id="VGNC:36276"/>
    </source>
</evidence>
<dbReference type="GO" id="GO:0035591">
    <property type="term" value="F:signaling adaptor activity"/>
    <property type="evidence" value="ECO:0000318"/>
    <property type="project" value="GO_Central"/>
</dbReference>
<keyword evidence="8" id="KW-0796">Tight junction</keyword>
<evidence type="ECO:0000256" key="35">
    <source>
        <dbReference type="SAM" id="MobiDB-lite"/>
    </source>
</evidence>
<evidence type="ECO:0000256" key="10">
    <source>
        <dbReference type="ARBA" id="ARBA00022475"/>
    </source>
</evidence>
<reference evidence="39" key="3">
    <citation type="submission" date="2025-09" db="UniProtKB">
        <authorList>
            <consortium name="Ensembl"/>
        </authorList>
    </citation>
    <scope>IDENTIFICATION</scope>
    <source>
        <strain evidence="39">Hereford</strain>
    </source>
</reference>
<evidence type="ECO:0000256" key="33">
    <source>
        <dbReference type="PROSITE-ProRule" id="PRU00207"/>
    </source>
</evidence>
<dbReference type="SUPFAM" id="SSF57850">
    <property type="entry name" value="RING/U-box"/>
    <property type="match status" value="1"/>
</dbReference>
<evidence type="ECO:0000256" key="29">
    <source>
        <dbReference type="ARBA" id="ARBA00060618"/>
    </source>
</evidence>
<keyword evidence="16" id="KW-0053">Apoptosis</keyword>
<dbReference type="GeneTree" id="ENSGT00940000158628"/>
<dbReference type="PROSITE" id="PS50145">
    <property type="entry name" value="ZF_TRAF"/>
    <property type="match status" value="3"/>
</dbReference>
<comment type="subunit">
    <text evidence="31">Homotrimer. Interacts with LTBR/TNFRSF3, NGFR/TNFRSF16, RPS6KB1 and TGFB1I1. Interacts with SMURF1. Interacts (via TRAF domain) with MAP3K4 (via kinase domain). Interacts with NCF1, TICAM1, IRAK1 and TRAF6, and is probably part of a complex containing TRAF4, NCF1, TICAM1, IRAK1 and TRAF6. Interacts (via MATH domain) with GP6 and GP1BB. Interacts with EGFR (via C-terminal region); this interaction promotes the formation of EGFR asymmetric dimers. Interacts with PKM; this interaction promotes PKM kinase activity.</text>
</comment>
<keyword evidence="21 33" id="KW-0862">Zinc</keyword>
<dbReference type="InterPro" id="IPR049342">
    <property type="entry name" value="TRAF1-6_MATH_dom"/>
</dbReference>
<evidence type="ECO:0000256" key="22">
    <source>
        <dbReference type="ARBA" id="ARBA00022843"/>
    </source>
</evidence>
<evidence type="ECO:0000313" key="40">
    <source>
        <dbReference type="Proteomes" id="UP000009136"/>
    </source>
</evidence>
<dbReference type="PROSITE" id="PS50089">
    <property type="entry name" value="ZF_RING_2"/>
    <property type="match status" value="1"/>
</dbReference>
<dbReference type="Proteomes" id="UP000009136">
    <property type="component" value="Chromosome 19"/>
</dbReference>
<dbReference type="SMR" id="F6RJL7"/>
<dbReference type="InterPro" id="IPR013083">
    <property type="entry name" value="Znf_RING/FYVE/PHD"/>
</dbReference>
<keyword evidence="24" id="KW-0965">Cell junction</keyword>
<evidence type="ECO:0000256" key="31">
    <source>
        <dbReference type="ARBA" id="ARBA00062519"/>
    </source>
</evidence>
<dbReference type="GO" id="GO:0005634">
    <property type="term" value="C:nucleus"/>
    <property type="evidence" value="ECO:0007669"/>
    <property type="project" value="UniProtKB-SubCell"/>
</dbReference>
<dbReference type="HOGENOM" id="CLU_021061_6_0_1"/>